<organism evidence="2 3">
    <name type="scientific">Cohnella kolymensis</name>
    <dbReference type="NCBI Taxonomy" id="1590652"/>
    <lineage>
        <taxon>Bacteria</taxon>
        <taxon>Bacillati</taxon>
        <taxon>Bacillota</taxon>
        <taxon>Bacilli</taxon>
        <taxon>Bacillales</taxon>
        <taxon>Paenibacillaceae</taxon>
        <taxon>Cohnella</taxon>
    </lineage>
</organism>
<evidence type="ECO:0000313" key="2">
    <source>
        <dbReference type="EMBL" id="KIL35449.1"/>
    </source>
</evidence>
<sequence length="111" mass="12928">MAEMYNEELKKGAFDHLPGKGKPIEVPDGDITNSILKNANFLPDWLTLQHEIRDDLQKLARDERRDNSMIERILQGINIKIGKYNNLVPSTVLQKRKLTTENWKQQIDNWA</sequence>
<keyword evidence="3" id="KW-1185">Reference proteome</keyword>
<protein>
    <recommendedName>
        <fullName evidence="1">DnaJ homologue subfamily C member 28 conserved domain-containing protein</fullName>
    </recommendedName>
</protein>
<dbReference type="InterPro" id="IPR018961">
    <property type="entry name" value="DnaJ_homolog_subfam-C_membr-28"/>
</dbReference>
<proteinExistence type="predicted"/>
<evidence type="ECO:0000313" key="3">
    <source>
        <dbReference type="Proteomes" id="UP000054526"/>
    </source>
</evidence>
<dbReference type="EMBL" id="JXAL01000022">
    <property type="protein sequence ID" value="KIL35449.1"/>
    <property type="molecule type" value="Genomic_DNA"/>
</dbReference>
<feature type="domain" description="DnaJ homologue subfamily C member 28 conserved" evidence="1">
    <location>
        <begin position="7"/>
        <end position="60"/>
    </location>
</feature>
<dbReference type="PANTHER" id="PTHR39158">
    <property type="entry name" value="OS08G0560600 PROTEIN"/>
    <property type="match status" value="1"/>
</dbReference>
<accession>A0ABR5A339</accession>
<dbReference type="PANTHER" id="PTHR39158:SF1">
    <property type="entry name" value="DNAJ HOMOLOG SUBFAMILY C MEMBER 28"/>
    <property type="match status" value="1"/>
</dbReference>
<evidence type="ECO:0000259" key="1">
    <source>
        <dbReference type="Pfam" id="PF09350"/>
    </source>
</evidence>
<comment type="caution">
    <text evidence="2">The sequence shown here is derived from an EMBL/GenBank/DDBJ whole genome shotgun (WGS) entry which is preliminary data.</text>
</comment>
<dbReference type="Proteomes" id="UP000054526">
    <property type="component" value="Unassembled WGS sequence"/>
</dbReference>
<reference evidence="2 3" key="1">
    <citation type="submission" date="2014-12" db="EMBL/GenBank/DDBJ databases">
        <title>Draft genome sequence of Cohnella kolymensis strain B-2846.</title>
        <authorList>
            <person name="Karlyshev A.V."/>
            <person name="Kudryashova E.B."/>
        </authorList>
    </citation>
    <scope>NUCLEOTIDE SEQUENCE [LARGE SCALE GENOMIC DNA]</scope>
    <source>
        <strain evidence="2 3">VKM B-2846</strain>
    </source>
</reference>
<name>A0ABR5A339_9BACL</name>
<dbReference type="InterPro" id="IPR052573">
    <property type="entry name" value="DnaJ_C_subfamily_28"/>
</dbReference>
<gene>
    <name evidence="2" type="ORF">SD71_14100</name>
</gene>
<dbReference type="Pfam" id="PF09350">
    <property type="entry name" value="DJC28_CD"/>
    <property type="match status" value="1"/>
</dbReference>